<reference evidence="3 4" key="3">
    <citation type="journal article" date="2017" name="G3 (Bethesda)">
        <title>Comparative analysis highlights variable genome content of wheat rusts and divergence of the mating loci.</title>
        <authorList>
            <person name="Cuomo C.A."/>
            <person name="Bakkeren G."/>
            <person name="Khalil H.B."/>
            <person name="Panwar V."/>
            <person name="Joly D."/>
            <person name="Linning R."/>
            <person name="Sakthikumar S."/>
            <person name="Song X."/>
            <person name="Adiconis X."/>
            <person name="Fan L."/>
            <person name="Goldberg J.M."/>
            <person name="Levin J.Z."/>
            <person name="Young S."/>
            <person name="Zeng Q."/>
            <person name="Anikster Y."/>
            <person name="Bruce M."/>
            <person name="Wang M."/>
            <person name="Yin C."/>
            <person name="McCallum B."/>
            <person name="Szabo L.J."/>
            <person name="Hulbert S."/>
            <person name="Chen X."/>
            <person name="Fellers J.P."/>
        </authorList>
    </citation>
    <scope>NUCLEOTIDE SEQUENCE</scope>
    <source>
        <strain evidence="3">isolate 1-1 / race 1 (BBBD)</strain>
        <strain evidence="4">Isolate 1-1 / race 1 (BBBD)</strain>
    </source>
</reference>
<feature type="region of interest" description="Disordered" evidence="1">
    <location>
        <begin position="140"/>
        <end position="159"/>
    </location>
</feature>
<evidence type="ECO:0000313" key="3">
    <source>
        <dbReference type="EnsemblFungi" id="PTTG_05818-t43_1-p1"/>
    </source>
</evidence>
<reference evidence="2" key="2">
    <citation type="submission" date="2016-05" db="EMBL/GenBank/DDBJ databases">
        <title>Comparative analysis highlights variable genome content of wheat rusts and divergence of the mating loci.</title>
        <authorList>
            <person name="Cuomo C.A."/>
            <person name="Bakkeren G."/>
            <person name="Szabo L."/>
            <person name="Khalil H."/>
            <person name="Joly D."/>
            <person name="Goldberg J."/>
            <person name="Young S."/>
            <person name="Zeng Q."/>
            <person name="Fellers J."/>
        </authorList>
    </citation>
    <scope>NUCLEOTIDE SEQUENCE [LARGE SCALE GENOMIC DNA]</scope>
    <source>
        <strain evidence="2">1-1 BBBD Race 1</strain>
    </source>
</reference>
<feature type="region of interest" description="Disordered" evidence="1">
    <location>
        <begin position="1"/>
        <end position="26"/>
    </location>
</feature>
<evidence type="ECO:0000256" key="1">
    <source>
        <dbReference type="SAM" id="MobiDB-lite"/>
    </source>
</evidence>
<dbReference type="OrthoDB" id="2516110at2759"/>
<dbReference type="EMBL" id="ADAS02000005">
    <property type="protein sequence ID" value="OAV98899.1"/>
    <property type="molecule type" value="Genomic_DNA"/>
</dbReference>
<dbReference type="AlphaFoldDB" id="A0A180H2S0"/>
<reference evidence="3" key="4">
    <citation type="submission" date="2025-05" db="UniProtKB">
        <authorList>
            <consortium name="EnsemblFungi"/>
        </authorList>
    </citation>
    <scope>IDENTIFICATION</scope>
    <source>
        <strain evidence="3">isolate 1-1 / race 1 (BBBD)</strain>
    </source>
</reference>
<organism evidence="2">
    <name type="scientific">Puccinia triticina (isolate 1-1 / race 1 (BBBD))</name>
    <name type="common">Brown leaf rust fungus</name>
    <dbReference type="NCBI Taxonomy" id="630390"/>
    <lineage>
        <taxon>Eukaryota</taxon>
        <taxon>Fungi</taxon>
        <taxon>Dikarya</taxon>
        <taxon>Basidiomycota</taxon>
        <taxon>Pucciniomycotina</taxon>
        <taxon>Pucciniomycetes</taxon>
        <taxon>Pucciniales</taxon>
        <taxon>Pucciniaceae</taxon>
        <taxon>Puccinia</taxon>
    </lineage>
</organism>
<evidence type="ECO:0000313" key="2">
    <source>
        <dbReference type="EMBL" id="OAV98899.1"/>
    </source>
</evidence>
<accession>A0A180H2S0</accession>
<feature type="region of interest" description="Disordered" evidence="1">
    <location>
        <begin position="169"/>
        <end position="193"/>
    </location>
</feature>
<dbReference type="EnsemblFungi" id="PTTG_05818-t43_1">
    <property type="protein sequence ID" value="PTTG_05818-t43_1-p1"/>
    <property type="gene ID" value="PTTG_05818"/>
</dbReference>
<protein>
    <submittedName>
        <fullName evidence="2 3">Uncharacterized protein</fullName>
    </submittedName>
</protein>
<dbReference type="VEuPathDB" id="FungiDB:PTTG_05818"/>
<reference evidence="2" key="1">
    <citation type="submission" date="2009-11" db="EMBL/GenBank/DDBJ databases">
        <authorList>
            <consortium name="The Broad Institute Genome Sequencing Platform"/>
            <person name="Ward D."/>
            <person name="Feldgarden M."/>
            <person name="Earl A."/>
            <person name="Young S.K."/>
            <person name="Zeng Q."/>
            <person name="Koehrsen M."/>
            <person name="Alvarado L."/>
            <person name="Berlin A."/>
            <person name="Bochicchio J."/>
            <person name="Borenstein D."/>
            <person name="Chapman S.B."/>
            <person name="Chen Z."/>
            <person name="Engels R."/>
            <person name="Freedman E."/>
            <person name="Gellesch M."/>
            <person name="Goldberg J."/>
            <person name="Griggs A."/>
            <person name="Gujja S."/>
            <person name="Heilman E."/>
            <person name="Heiman D."/>
            <person name="Hepburn T."/>
            <person name="Howarth C."/>
            <person name="Jen D."/>
            <person name="Larson L."/>
            <person name="Lewis B."/>
            <person name="Mehta T."/>
            <person name="Park D."/>
            <person name="Pearson M."/>
            <person name="Roberts A."/>
            <person name="Saif S."/>
            <person name="Shea T."/>
            <person name="Shenoy N."/>
            <person name="Sisk P."/>
            <person name="Stolte C."/>
            <person name="Sykes S."/>
            <person name="Thomson T."/>
            <person name="Walk T."/>
            <person name="White J."/>
            <person name="Yandava C."/>
            <person name="Izard J."/>
            <person name="Baranova O.V."/>
            <person name="Blanton J.M."/>
            <person name="Tanner A.C."/>
            <person name="Dewhirst F.E."/>
            <person name="Haas B."/>
            <person name="Nusbaum C."/>
            <person name="Birren B."/>
        </authorList>
    </citation>
    <scope>NUCLEOTIDE SEQUENCE [LARGE SCALE GENOMIC DNA]</scope>
    <source>
        <strain evidence="2">1-1 BBBD Race 1</strain>
    </source>
</reference>
<proteinExistence type="predicted"/>
<keyword evidence="4" id="KW-1185">Reference proteome</keyword>
<feature type="compositionally biased region" description="Pro residues" evidence="1">
    <location>
        <begin position="140"/>
        <end position="150"/>
    </location>
</feature>
<sequence length="467" mass="50727">MSNQQQSGRNEPSGQRLSNSSAWSGRSSLAGLDGQELINAVAASIQNTPAAITRIFGSSRDVVDGNHQNSPTAAGEDTINVNRIPGAWQQAQPATPGYQYYPELPPLPSTGPPTEAPVLAERHFIPLPRSTFCNPIFPPPAPPLPPPPSFVSPTQSSANPDSIKLIVPPSPPSPNHPTPASFVMENTGRPPVPPHLSAARRAADLEEAKAQLKESKIVGQAIHTATAKIRDNVILSPDGANFEVWSQELAEKSGIHLANKDFLLTGSANSVLEKIGRAIFLALIHNSLKAEIHDASTCKDIYSHMFRKFKTVSRAAQLDVFYQFLEYKNSTEPVPATAASELKNLPTEWKNLKVVLDINIFMGFILQSSIGRDTALGQDFDRRVELELQQSSDNKSPTFDRLVQLLNACKLQDNHTRSSSKVSMVRPSPALLQVSAELPPFDQSAFLADIPESEWGAAIEFYNVTAN</sequence>
<dbReference type="Proteomes" id="UP000005240">
    <property type="component" value="Unassembled WGS sequence"/>
</dbReference>
<gene>
    <name evidence="2" type="ORF">PTTG_05818</name>
</gene>
<name>A0A180H2S0_PUCT1</name>
<evidence type="ECO:0000313" key="4">
    <source>
        <dbReference type="Proteomes" id="UP000005240"/>
    </source>
</evidence>